<dbReference type="STRING" id="1150112.SAMN04487893_102135"/>
<keyword evidence="4" id="KW-1185">Reference proteome</keyword>
<keyword evidence="1" id="KW-0472">Membrane</keyword>
<keyword evidence="1" id="KW-1133">Transmembrane helix</keyword>
<organism evidence="3 4">
    <name type="scientific">Myroides guanonis</name>
    <dbReference type="NCBI Taxonomy" id="1150112"/>
    <lineage>
        <taxon>Bacteria</taxon>
        <taxon>Pseudomonadati</taxon>
        <taxon>Bacteroidota</taxon>
        <taxon>Flavobacteriia</taxon>
        <taxon>Flavobacteriales</taxon>
        <taxon>Flavobacteriaceae</taxon>
        <taxon>Myroides</taxon>
    </lineage>
</organism>
<feature type="transmembrane region" description="Helical" evidence="1">
    <location>
        <begin position="26"/>
        <end position="48"/>
    </location>
</feature>
<dbReference type="Pfam" id="PF01551">
    <property type="entry name" value="Peptidase_M23"/>
    <property type="match status" value="1"/>
</dbReference>
<name>A0A1I3MEL2_9FLAO</name>
<dbReference type="CDD" id="cd12797">
    <property type="entry name" value="M23_peptidase"/>
    <property type="match status" value="1"/>
</dbReference>
<proteinExistence type="predicted"/>
<dbReference type="EMBL" id="FORU01000002">
    <property type="protein sequence ID" value="SFI95469.1"/>
    <property type="molecule type" value="Genomic_DNA"/>
</dbReference>
<dbReference type="GO" id="GO:0004222">
    <property type="term" value="F:metalloendopeptidase activity"/>
    <property type="evidence" value="ECO:0007669"/>
    <property type="project" value="TreeGrafter"/>
</dbReference>
<dbReference type="Gene3D" id="2.70.70.10">
    <property type="entry name" value="Glucose Permease (Domain IIA)"/>
    <property type="match status" value="1"/>
</dbReference>
<evidence type="ECO:0000313" key="3">
    <source>
        <dbReference type="EMBL" id="SFI95469.1"/>
    </source>
</evidence>
<dbReference type="FunFam" id="2.70.70.10:FF:000006">
    <property type="entry name" value="M23 family peptidase"/>
    <property type="match status" value="1"/>
</dbReference>
<dbReference type="InterPro" id="IPR011055">
    <property type="entry name" value="Dup_hybrid_motif"/>
</dbReference>
<protein>
    <submittedName>
        <fullName evidence="3">Peptidase family M23</fullName>
    </submittedName>
</protein>
<reference evidence="4" key="1">
    <citation type="submission" date="2016-10" db="EMBL/GenBank/DDBJ databases">
        <authorList>
            <person name="Varghese N."/>
            <person name="Submissions S."/>
        </authorList>
    </citation>
    <scope>NUCLEOTIDE SEQUENCE [LARGE SCALE GENOMIC DNA]</scope>
    <source>
        <strain evidence="4">DSM 26542</strain>
    </source>
</reference>
<dbReference type="PANTHER" id="PTHR21666:SF286">
    <property type="entry name" value="LIPOPROTEIN NLPD"/>
    <property type="match status" value="1"/>
</dbReference>
<dbReference type="OrthoDB" id="9810477at2"/>
<dbReference type="InterPro" id="IPR016047">
    <property type="entry name" value="M23ase_b-sheet_dom"/>
</dbReference>
<evidence type="ECO:0000256" key="1">
    <source>
        <dbReference type="SAM" id="Phobius"/>
    </source>
</evidence>
<accession>A0A1I3MEL2</accession>
<sequence>MAKVKYYYDPEKLAFHKILPKKRKQFGYFFLFIFTAALFGLLAFFILLNTSLLETPKQKRQAREIAAFKTNYKLLSKKMDLLTEVLDELEVRDNYIYRSYFNAAPIPSEQRRSGLGGINRYKEFEEFNNEELLISTNERMDRLSKQIAIQSLSLDELVDLAKGKEKLLASIPAIQPVKNEDLKSMASGYGYRTDPFTKIRKFHEGMDFSAHVGAPIYATGDGTITRANNQLSGYGNLIEITHGFGYKTRYGHLSKYNAKQGQKVKRGDIIGYVGNTGRSTGAHLHYEVYYQGKVVNPLNYYYGSISAKEYELLAEQASHENQSLD</sequence>
<keyword evidence="1" id="KW-0812">Transmembrane</keyword>
<dbReference type="PANTHER" id="PTHR21666">
    <property type="entry name" value="PEPTIDASE-RELATED"/>
    <property type="match status" value="1"/>
</dbReference>
<dbReference type="Proteomes" id="UP000243887">
    <property type="component" value="Unassembled WGS sequence"/>
</dbReference>
<evidence type="ECO:0000313" key="4">
    <source>
        <dbReference type="Proteomes" id="UP000243887"/>
    </source>
</evidence>
<feature type="domain" description="M23ase beta-sheet core" evidence="2">
    <location>
        <begin position="201"/>
        <end position="297"/>
    </location>
</feature>
<dbReference type="InterPro" id="IPR050570">
    <property type="entry name" value="Cell_wall_metabolism_enzyme"/>
</dbReference>
<dbReference type="RefSeq" id="WP_090677908.1">
    <property type="nucleotide sequence ID" value="NZ_FORU01000002.1"/>
</dbReference>
<dbReference type="SUPFAM" id="SSF51261">
    <property type="entry name" value="Duplicated hybrid motif"/>
    <property type="match status" value="1"/>
</dbReference>
<evidence type="ECO:0000259" key="2">
    <source>
        <dbReference type="Pfam" id="PF01551"/>
    </source>
</evidence>
<dbReference type="AlphaFoldDB" id="A0A1I3MEL2"/>
<gene>
    <name evidence="3" type="ORF">SAMN04487893_102135</name>
</gene>